<name>A0A7W7N4B3_9CAUL</name>
<sequence length="342" mass="36159">MIAQLIAALILTGATSGQGASAVPVADLRGLSVSDAAKRLGATRDPAPAISMIGPRGRVDVYPVQALTPIAPHGEVCDVRLVPPERADDPVQIYGPNAWAGAYPRTAAVYVVARDGKVVEVLNPPMRAQPPRAEGESADRYTRRLMRDDRDPWLSVAAGRLPLSDLDGFLERRPDLAAPAEAVVKRVCQTAPIIVAPSGQDATGVLQGLALLPFAWRLPALNEERREAQVRGAALFAQMKLGEAVSGGVARFAAQNPGVRRYVDAEDPTYEVLSIDMGAEANNNLARMNAAGMVGVRDGRVVWLADGGAAASLGLLAAMCVDRSRQAGDHRPGCTNTGYFYP</sequence>
<dbReference type="RefSeq" id="WP_184272687.1">
    <property type="nucleotide sequence ID" value="NZ_JACHKY010000006.1"/>
</dbReference>
<evidence type="ECO:0000313" key="2">
    <source>
        <dbReference type="Proteomes" id="UP000539957"/>
    </source>
</evidence>
<comment type="caution">
    <text evidence="1">The sequence shown here is derived from an EMBL/GenBank/DDBJ whole genome shotgun (WGS) entry which is preliminary data.</text>
</comment>
<protein>
    <submittedName>
        <fullName evidence="1">Uncharacterized protein</fullName>
    </submittedName>
</protein>
<accession>A0A7W7N4B3</accession>
<evidence type="ECO:0000313" key="1">
    <source>
        <dbReference type="EMBL" id="MBB4799430.1"/>
    </source>
</evidence>
<dbReference type="Proteomes" id="UP000539957">
    <property type="component" value="Unassembled WGS sequence"/>
</dbReference>
<gene>
    <name evidence="1" type="ORF">HNP32_003188</name>
</gene>
<organism evidence="1 2">
    <name type="scientific">Brevundimonas bullata</name>
    <dbReference type="NCBI Taxonomy" id="13160"/>
    <lineage>
        <taxon>Bacteria</taxon>
        <taxon>Pseudomonadati</taxon>
        <taxon>Pseudomonadota</taxon>
        <taxon>Alphaproteobacteria</taxon>
        <taxon>Caulobacterales</taxon>
        <taxon>Caulobacteraceae</taxon>
        <taxon>Brevundimonas</taxon>
    </lineage>
</organism>
<keyword evidence="2" id="KW-1185">Reference proteome</keyword>
<dbReference type="EMBL" id="JACHKY010000006">
    <property type="protein sequence ID" value="MBB4799430.1"/>
    <property type="molecule type" value="Genomic_DNA"/>
</dbReference>
<proteinExistence type="predicted"/>
<dbReference type="AlphaFoldDB" id="A0A7W7N4B3"/>
<reference evidence="1 2" key="1">
    <citation type="submission" date="2020-08" db="EMBL/GenBank/DDBJ databases">
        <title>Functional genomics of gut bacteria from endangered species of beetles.</title>
        <authorList>
            <person name="Carlos-Shanley C."/>
        </authorList>
    </citation>
    <scope>NUCLEOTIDE SEQUENCE [LARGE SCALE GENOMIC DNA]</scope>
    <source>
        <strain evidence="1 2">S00123</strain>
    </source>
</reference>